<gene>
    <name evidence="2" type="primary">TGBp1</name>
</gene>
<dbReference type="Pfam" id="PF01443">
    <property type="entry name" value="Viral_helicase1"/>
    <property type="match status" value="1"/>
</dbReference>
<dbReference type="Gene3D" id="3.40.50.300">
    <property type="entry name" value="P-loop containing nucleotide triphosphate hydrolases"/>
    <property type="match status" value="1"/>
</dbReference>
<evidence type="ECO:0000313" key="2">
    <source>
        <dbReference type="EMBL" id="ASJ78778.1"/>
    </source>
</evidence>
<proteinExistence type="predicted"/>
<evidence type="ECO:0000313" key="3">
    <source>
        <dbReference type="Proteomes" id="UP000201713"/>
    </source>
</evidence>
<dbReference type="EMBL" id="MF150239">
    <property type="protein sequence ID" value="ASJ78778.1"/>
    <property type="molecule type" value="Genomic_RNA"/>
</dbReference>
<dbReference type="GO" id="GO:0005524">
    <property type="term" value="F:ATP binding"/>
    <property type="evidence" value="ECO:0007669"/>
    <property type="project" value="InterPro"/>
</dbReference>
<dbReference type="Proteomes" id="UP000201713">
    <property type="component" value="Segment"/>
</dbReference>
<evidence type="ECO:0000259" key="1">
    <source>
        <dbReference type="Pfam" id="PF01443"/>
    </source>
</evidence>
<protein>
    <submittedName>
        <fullName evidence="2">Triple gene block protein 1</fullName>
    </submittedName>
</protein>
<organism evidence="2">
    <name type="scientific">Vanilla latent virus</name>
    <dbReference type="NCBI Taxonomy" id="2016426"/>
    <lineage>
        <taxon>Viruses</taxon>
        <taxon>Riboviria</taxon>
        <taxon>Orthornavirae</taxon>
        <taxon>Kitrinoviricota</taxon>
        <taxon>Alsuviricetes</taxon>
        <taxon>Tymovirales</taxon>
        <taxon>Alphaflexiviridae</taxon>
        <taxon>Allexivirus</taxon>
        <taxon>Allexivirus latensvanillae</taxon>
    </lineage>
</organism>
<sequence>MKILELEALLLTAGFIRTNLPLQSPITIHGVPGSGKSTIIKKLIQRQDVIAYTLGAPYGKDLSQPGVLPYTEATPKTTKFVILDEYQLDLNITTEGISAIFGDPYQGNTDRPAHYISIISHRVPKPVTDFLTTLDFEIQSFKPGTLTTVHPYKATQFQITPEIPVIHIAEISQALLSSHSVHSHSPQEVSGLEFDVVVVVFHSSELRHRSRLYIACTRAKRHLHLISDKFDEFCTTS</sequence>
<dbReference type="OrthoDB" id="16070at10239"/>
<feature type="domain" description="(+)RNA virus helicase C-terminal" evidence="1">
    <location>
        <begin position="26"/>
        <end position="226"/>
    </location>
</feature>
<reference evidence="2" key="1">
    <citation type="submission" date="2017-05" db="EMBL/GenBank/DDBJ databases">
        <title>Two novel virus species in the Alphaflexiviridae family revealed by deep sequencing of the Vanilla (Orchidaceae) virome.</title>
        <authorList>
            <person name="Grisoni M."/>
            <person name="Marais A."/>
            <person name="Filloux D."/>
            <person name="Saison A."/>
            <person name="Faure C."/>
            <person name="Julian C."/>
            <person name="Theil S."/>
            <person name="Contreras S."/>
            <person name="Teycheney P.-Y."/>
            <person name="Roumagnac P."/>
            <person name="Candresse T."/>
        </authorList>
    </citation>
    <scope>NUCLEOTIDE SEQUENCE [LARGE SCALE GENOMIC DNA]</scope>
    <source>
        <strain evidence="2">CRV2148ALL</strain>
    </source>
</reference>
<accession>A0A220NQ49</accession>
<keyword evidence="3" id="KW-1185">Reference proteome</keyword>
<name>A0A220NQ49_9VIRU</name>
<dbReference type="SUPFAM" id="SSF52540">
    <property type="entry name" value="P-loop containing nucleoside triphosphate hydrolases"/>
    <property type="match status" value="1"/>
</dbReference>
<dbReference type="InterPro" id="IPR027417">
    <property type="entry name" value="P-loop_NTPase"/>
</dbReference>
<dbReference type="InterPro" id="IPR027351">
    <property type="entry name" value="(+)RNA_virus_helicase_core_dom"/>
</dbReference>